<evidence type="ECO:0000259" key="9">
    <source>
        <dbReference type="Pfam" id="PF14509"/>
    </source>
</evidence>
<dbReference type="GO" id="GO:0030246">
    <property type="term" value="F:carbohydrate binding"/>
    <property type="evidence" value="ECO:0007669"/>
    <property type="project" value="InterPro"/>
</dbReference>
<accession>A0A5B8W611</accession>
<dbReference type="InterPro" id="IPR013780">
    <property type="entry name" value="Glyco_hydro_b"/>
</dbReference>
<dbReference type="Gene3D" id="2.60.40.1180">
    <property type="entry name" value="Golgi alpha-mannosidase II"/>
    <property type="match status" value="1"/>
</dbReference>
<comment type="cofactor">
    <cofactor evidence="1">
        <name>Ca(2+)</name>
        <dbReference type="ChEBI" id="CHEBI:29108"/>
    </cofactor>
</comment>
<dbReference type="InterPro" id="IPR013785">
    <property type="entry name" value="Aldolase_TIM"/>
</dbReference>
<keyword evidence="6" id="KW-0732">Signal</keyword>
<keyword evidence="3 10" id="KW-0378">Hydrolase</keyword>
<evidence type="ECO:0000256" key="5">
    <source>
        <dbReference type="ARBA" id="ARBA00023295"/>
    </source>
</evidence>
<dbReference type="InterPro" id="IPR014718">
    <property type="entry name" value="GH-type_carb-bd"/>
</dbReference>
<dbReference type="EMBL" id="CP042437">
    <property type="protein sequence ID" value="QEC79490.1"/>
    <property type="molecule type" value="Genomic_DNA"/>
</dbReference>
<dbReference type="Pfam" id="PF14509">
    <property type="entry name" value="GH97_C"/>
    <property type="match status" value="1"/>
</dbReference>
<dbReference type="KEGG" id="mgk:FSB76_27370"/>
<dbReference type="PANTHER" id="PTHR35803:SF2">
    <property type="entry name" value="RETAINING ALPHA-GALACTOSIDASE"/>
    <property type="match status" value="1"/>
</dbReference>
<feature type="signal peptide" evidence="6">
    <location>
        <begin position="1"/>
        <end position="24"/>
    </location>
</feature>
<evidence type="ECO:0000256" key="4">
    <source>
        <dbReference type="ARBA" id="ARBA00022837"/>
    </source>
</evidence>
<dbReference type="InterPro" id="IPR029483">
    <property type="entry name" value="GH97_C"/>
</dbReference>
<evidence type="ECO:0000259" key="7">
    <source>
        <dbReference type="Pfam" id="PF10566"/>
    </source>
</evidence>
<keyword evidence="11" id="KW-1185">Reference proteome</keyword>
<dbReference type="AlphaFoldDB" id="A0A5B8W611"/>
<dbReference type="PANTHER" id="PTHR35803">
    <property type="entry name" value="GLUCAN 1,4-ALPHA-GLUCOSIDASE SUSB-RELATED"/>
    <property type="match status" value="1"/>
</dbReference>
<dbReference type="Proteomes" id="UP000321362">
    <property type="component" value="Chromosome"/>
</dbReference>
<evidence type="ECO:0000313" key="11">
    <source>
        <dbReference type="Proteomes" id="UP000321362"/>
    </source>
</evidence>
<dbReference type="RefSeq" id="WP_147059140.1">
    <property type="nucleotide sequence ID" value="NZ_CP042437.1"/>
</dbReference>
<evidence type="ECO:0000256" key="3">
    <source>
        <dbReference type="ARBA" id="ARBA00022801"/>
    </source>
</evidence>
<evidence type="ECO:0000313" key="10">
    <source>
        <dbReference type="EMBL" id="QEC79490.1"/>
    </source>
</evidence>
<feature type="chain" id="PRO_5022687621" evidence="6">
    <location>
        <begin position="25"/>
        <end position="644"/>
    </location>
</feature>
<dbReference type="SUPFAM" id="SSF51445">
    <property type="entry name" value="(Trans)glycosidases"/>
    <property type="match status" value="1"/>
</dbReference>
<sequence length="644" mass="72671">MKQILSLSFFTCVCLFTLSQRLLAQQQVLSSPDHNISVQLSSPGDPNALWSFKVQYKDNTTVFPAIGLGLLRQDADFAHNLKLRGVGKTQPVHEQYVALHGKKSVCTNDGNEVTVQFITVDKKEMDVILRVYNNGIAFRYTFPEKKAGQYKMLNELTTYHIADSSKRWMQSFVRSYEGFYPEQDNAFKAGEWGYPALFNPPGATECWALITEANLDRNYCATKLTNTAANASEYKLTFPSAGDGNSTGDVNPVFSLPWQSPWRVVIIGQLKDVVQSTLVEDVSEPQIAGNFNWVQPGISSWVYWAYNHGTKDYQRLCQYTDLAARMGWKYTLFDWEWDQMSNGGDVEKAVQYALAKGVKPLIWYNSGGNHNTVPATPKDRLITKESRAKEFEWLSKIGIYGIKVDFFESDKQNIINYYIDLMEDAAKYKLMIYFHGATVPRGWSRTYPNLMTIEGVAGAEQYNNGPVMTAEGARHNATLPFTRNIIGPMDYTPVAFTNSQHAHTTTFAHELALSVLFESGIQHFADRPSGFENLPPTEKMFLSRVPASWDDTRFISGYPGKSTIIARQKGKQWFIGGINGQNRGGQTAIDFSFLPTGKKYRLTLINDGDNDMAFHEQYMAVESTDKIQVSWLPRGGFAGYIEEF</sequence>
<keyword evidence="5" id="KW-0326">Glycosidase</keyword>
<evidence type="ECO:0000256" key="2">
    <source>
        <dbReference type="ARBA" id="ARBA00011245"/>
    </source>
</evidence>
<dbReference type="Gene3D" id="3.20.20.70">
    <property type="entry name" value="Aldolase class I"/>
    <property type="match status" value="1"/>
</dbReference>
<reference evidence="10 11" key="1">
    <citation type="journal article" date="2013" name="J. Microbiol.">
        <title>Mucilaginibacter ginsenosidivorax sp. nov., with ginsenoside converting activity isolated from sediment.</title>
        <authorList>
            <person name="Kim J.K."/>
            <person name="Choi T.E."/>
            <person name="Liu Q.M."/>
            <person name="Park H.Y."/>
            <person name="Yi T.H."/>
            <person name="Yoon M.H."/>
            <person name="Kim S.C."/>
            <person name="Im W.T."/>
        </authorList>
    </citation>
    <scope>NUCLEOTIDE SEQUENCE [LARGE SCALE GENOMIC DNA]</scope>
    <source>
        <strain evidence="10 11">KHI28</strain>
    </source>
</reference>
<comment type="subunit">
    <text evidence="2">Monomer.</text>
</comment>
<dbReference type="Gene3D" id="2.70.98.10">
    <property type="match status" value="1"/>
</dbReference>
<dbReference type="InterPro" id="IPR029486">
    <property type="entry name" value="GH97_N"/>
</dbReference>
<evidence type="ECO:0000256" key="1">
    <source>
        <dbReference type="ARBA" id="ARBA00001913"/>
    </source>
</evidence>
<gene>
    <name evidence="10" type="ORF">FSB76_27370</name>
</gene>
<evidence type="ECO:0000259" key="8">
    <source>
        <dbReference type="Pfam" id="PF14508"/>
    </source>
</evidence>
<feature type="domain" description="Glycosyl-hydrolase 97 N-terminal" evidence="8">
    <location>
        <begin position="29"/>
        <end position="285"/>
    </location>
</feature>
<feature type="domain" description="Glycosyl-hydrolase 97 catalytic" evidence="7">
    <location>
        <begin position="307"/>
        <end position="456"/>
    </location>
</feature>
<name>A0A5B8W611_9SPHI</name>
<dbReference type="InterPro" id="IPR052720">
    <property type="entry name" value="Glycosyl_hydrolase_97"/>
</dbReference>
<dbReference type="InterPro" id="IPR019563">
    <property type="entry name" value="GH97_catalytic"/>
</dbReference>
<protein>
    <submittedName>
        <fullName evidence="10">Glycoside hydrolase family 97 protein</fullName>
    </submittedName>
</protein>
<evidence type="ECO:0000256" key="6">
    <source>
        <dbReference type="SAM" id="SignalP"/>
    </source>
</evidence>
<dbReference type="Pfam" id="PF10566">
    <property type="entry name" value="Glyco_hydro_97"/>
    <property type="match status" value="1"/>
</dbReference>
<organism evidence="10 11">
    <name type="scientific">Mucilaginibacter ginsenosidivorax</name>
    <dbReference type="NCBI Taxonomy" id="862126"/>
    <lineage>
        <taxon>Bacteria</taxon>
        <taxon>Pseudomonadati</taxon>
        <taxon>Bacteroidota</taxon>
        <taxon>Sphingobacteriia</taxon>
        <taxon>Sphingobacteriales</taxon>
        <taxon>Sphingobacteriaceae</taxon>
        <taxon>Mucilaginibacter</taxon>
    </lineage>
</organism>
<feature type="domain" description="Glycosyl-hydrolase 97 C-terminal oligomerisation" evidence="9">
    <location>
        <begin position="548"/>
        <end position="641"/>
    </location>
</feature>
<dbReference type="Pfam" id="PF14508">
    <property type="entry name" value="GH97_N"/>
    <property type="match status" value="1"/>
</dbReference>
<dbReference type="OrthoDB" id="57532at2"/>
<keyword evidence="4" id="KW-0106">Calcium</keyword>
<dbReference type="GO" id="GO:0016798">
    <property type="term" value="F:hydrolase activity, acting on glycosyl bonds"/>
    <property type="evidence" value="ECO:0007669"/>
    <property type="project" value="UniProtKB-KW"/>
</dbReference>
<dbReference type="InterPro" id="IPR017853">
    <property type="entry name" value="GH"/>
</dbReference>
<proteinExistence type="predicted"/>